<accession>A0ACB9G4Q4</accession>
<dbReference type="EMBL" id="CM042010">
    <property type="protein sequence ID" value="KAI3778399.1"/>
    <property type="molecule type" value="Genomic_DNA"/>
</dbReference>
<protein>
    <submittedName>
        <fullName evidence="1">Uncharacterized protein</fullName>
    </submittedName>
</protein>
<dbReference type="Proteomes" id="UP001055811">
    <property type="component" value="Linkage Group LG02"/>
</dbReference>
<evidence type="ECO:0000313" key="1">
    <source>
        <dbReference type="EMBL" id="KAI3778399.1"/>
    </source>
</evidence>
<proteinExistence type="predicted"/>
<reference evidence="2" key="1">
    <citation type="journal article" date="2022" name="Mol. Ecol. Resour.">
        <title>The genomes of chicory, endive, great burdock and yacon provide insights into Asteraceae palaeo-polyploidization history and plant inulin production.</title>
        <authorList>
            <person name="Fan W."/>
            <person name="Wang S."/>
            <person name="Wang H."/>
            <person name="Wang A."/>
            <person name="Jiang F."/>
            <person name="Liu H."/>
            <person name="Zhao H."/>
            <person name="Xu D."/>
            <person name="Zhang Y."/>
        </authorList>
    </citation>
    <scope>NUCLEOTIDE SEQUENCE [LARGE SCALE GENOMIC DNA]</scope>
    <source>
        <strain evidence="2">cv. Punajuju</strain>
    </source>
</reference>
<keyword evidence="2" id="KW-1185">Reference proteome</keyword>
<name>A0ACB9G4Q4_CICIN</name>
<comment type="caution">
    <text evidence="1">The sequence shown here is derived from an EMBL/GenBank/DDBJ whole genome shotgun (WGS) entry which is preliminary data.</text>
</comment>
<evidence type="ECO:0000313" key="2">
    <source>
        <dbReference type="Proteomes" id="UP001055811"/>
    </source>
</evidence>
<gene>
    <name evidence="1" type="ORF">L2E82_07662</name>
</gene>
<sequence length="85" mass="8936">MAWQLASIGDSSNLKGPTRTLTVSPLTAVLCCSPRLVSRNLATIDLPDGWCQHLSPSPPLAGLCQSCSILNLSSEGKTKTGKEPD</sequence>
<organism evidence="1 2">
    <name type="scientific">Cichorium intybus</name>
    <name type="common">Chicory</name>
    <dbReference type="NCBI Taxonomy" id="13427"/>
    <lineage>
        <taxon>Eukaryota</taxon>
        <taxon>Viridiplantae</taxon>
        <taxon>Streptophyta</taxon>
        <taxon>Embryophyta</taxon>
        <taxon>Tracheophyta</taxon>
        <taxon>Spermatophyta</taxon>
        <taxon>Magnoliopsida</taxon>
        <taxon>eudicotyledons</taxon>
        <taxon>Gunneridae</taxon>
        <taxon>Pentapetalae</taxon>
        <taxon>asterids</taxon>
        <taxon>campanulids</taxon>
        <taxon>Asterales</taxon>
        <taxon>Asteraceae</taxon>
        <taxon>Cichorioideae</taxon>
        <taxon>Cichorieae</taxon>
        <taxon>Cichoriinae</taxon>
        <taxon>Cichorium</taxon>
    </lineage>
</organism>
<reference evidence="1 2" key="2">
    <citation type="journal article" date="2022" name="Mol. Ecol. Resour.">
        <title>The genomes of chicory, endive, great burdock and yacon provide insights into Asteraceae paleo-polyploidization history and plant inulin production.</title>
        <authorList>
            <person name="Fan W."/>
            <person name="Wang S."/>
            <person name="Wang H."/>
            <person name="Wang A."/>
            <person name="Jiang F."/>
            <person name="Liu H."/>
            <person name="Zhao H."/>
            <person name="Xu D."/>
            <person name="Zhang Y."/>
        </authorList>
    </citation>
    <scope>NUCLEOTIDE SEQUENCE [LARGE SCALE GENOMIC DNA]</scope>
    <source>
        <strain evidence="2">cv. Punajuju</strain>
        <tissue evidence="1">Leaves</tissue>
    </source>
</reference>